<evidence type="ECO:0008006" key="14">
    <source>
        <dbReference type="Google" id="ProtNLM"/>
    </source>
</evidence>
<keyword evidence="5" id="KW-0677">Repeat</keyword>
<organism evidence="11 13">
    <name type="scientific">Rotaria sordida</name>
    <dbReference type="NCBI Taxonomy" id="392033"/>
    <lineage>
        <taxon>Eukaryota</taxon>
        <taxon>Metazoa</taxon>
        <taxon>Spiralia</taxon>
        <taxon>Gnathifera</taxon>
        <taxon>Rotifera</taxon>
        <taxon>Eurotatoria</taxon>
        <taxon>Bdelloidea</taxon>
        <taxon>Philodinida</taxon>
        <taxon>Philodinidae</taxon>
        <taxon>Rotaria</taxon>
    </lineage>
</organism>
<keyword evidence="6 10" id="KW-1133">Transmembrane helix</keyword>
<comment type="subcellular location">
    <subcellularLocation>
        <location evidence="1">Membrane</location>
        <topology evidence="1">Multi-pass membrane protein</topology>
    </subcellularLocation>
</comment>
<protein>
    <recommendedName>
        <fullName evidence="14">Mitochondrial carrier protein</fullName>
    </recommendedName>
</protein>
<dbReference type="InterPro" id="IPR002067">
    <property type="entry name" value="MCP"/>
</dbReference>
<dbReference type="EMBL" id="CAJNOO010003822">
    <property type="protein sequence ID" value="CAF1356071.1"/>
    <property type="molecule type" value="Genomic_DNA"/>
</dbReference>
<feature type="transmembrane region" description="Helical" evidence="10">
    <location>
        <begin position="117"/>
        <end position="139"/>
    </location>
</feature>
<keyword evidence="3 9" id="KW-0813">Transport</keyword>
<comment type="similarity">
    <text evidence="2 9">Belongs to the mitochondrial carrier (TC 2.A.29) family.</text>
</comment>
<evidence type="ECO:0000313" key="11">
    <source>
        <dbReference type="EMBL" id="CAF1356071.1"/>
    </source>
</evidence>
<feature type="repeat" description="Solcar" evidence="8">
    <location>
        <begin position="211"/>
        <end position="311"/>
    </location>
</feature>
<accession>A0A815HTL3</accession>
<dbReference type="InterPro" id="IPR044712">
    <property type="entry name" value="SLC25A32-like"/>
</dbReference>
<comment type="caution">
    <text evidence="11">The sequence shown here is derived from an EMBL/GenBank/DDBJ whole genome shotgun (WGS) entry which is preliminary data.</text>
</comment>
<dbReference type="InterPro" id="IPR018108">
    <property type="entry name" value="MCP_transmembrane"/>
</dbReference>
<evidence type="ECO:0000256" key="2">
    <source>
        <dbReference type="ARBA" id="ARBA00006375"/>
    </source>
</evidence>
<evidence type="ECO:0000256" key="8">
    <source>
        <dbReference type="PROSITE-ProRule" id="PRU00282"/>
    </source>
</evidence>
<evidence type="ECO:0000256" key="3">
    <source>
        <dbReference type="ARBA" id="ARBA00022448"/>
    </source>
</evidence>
<feature type="transmembrane region" description="Helical" evidence="10">
    <location>
        <begin position="172"/>
        <end position="193"/>
    </location>
</feature>
<dbReference type="EMBL" id="CAJOAX010004404">
    <property type="protein sequence ID" value="CAF3904406.1"/>
    <property type="molecule type" value="Genomic_DNA"/>
</dbReference>
<dbReference type="GO" id="GO:0016020">
    <property type="term" value="C:membrane"/>
    <property type="evidence" value="ECO:0007669"/>
    <property type="project" value="UniProtKB-SubCell"/>
</dbReference>
<evidence type="ECO:0000256" key="7">
    <source>
        <dbReference type="ARBA" id="ARBA00023136"/>
    </source>
</evidence>
<dbReference type="PRINTS" id="PR00926">
    <property type="entry name" value="MITOCARRIER"/>
</dbReference>
<dbReference type="Proteomes" id="UP000663882">
    <property type="component" value="Unassembled WGS sequence"/>
</dbReference>
<evidence type="ECO:0000256" key="5">
    <source>
        <dbReference type="ARBA" id="ARBA00022737"/>
    </source>
</evidence>
<feature type="repeat" description="Solcar" evidence="8">
    <location>
        <begin position="16"/>
        <end position="104"/>
    </location>
</feature>
<keyword evidence="7 8" id="KW-0472">Membrane</keyword>
<dbReference type="SUPFAM" id="SSF103506">
    <property type="entry name" value="Mitochondrial carrier"/>
    <property type="match status" value="1"/>
</dbReference>
<dbReference type="GO" id="GO:0015215">
    <property type="term" value="F:nucleotide transmembrane transporter activity"/>
    <property type="evidence" value="ECO:0007669"/>
    <property type="project" value="UniProtKB-ARBA"/>
</dbReference>
<evidence type="ECO:0000313" key="12">
    <source>
        <dbReference type="EMBL" id="CAF3904406.1"/>
    </source>
</evidence>
<dbReference type="PANTHER" id="PTHR45683">
    <property type="entry name" value="MITOCHONDRIAL NICOTINAMIDE ADENINE DINUCLEOTIDE TRANSPORTER 1-RELATED-RELATED"/>
    <property type="match status" value="1"/>
</dbReference>
<proteinExistence type="inferred from homology"/>
<keyword evidence="4 8" id="KW-0812">Transmembrane</keyword>
<dbReference type="Pfam" id="PF00153">
    <property type="entry name" value="Mito_carr"/>
    <property type="match status" value="3"/>
</dbReference>
<dbReference type="InterPro" id="IPR023395">
    <property type="entry name" value="MCP_dom_sf"/>
</dbReference>
<dbReference type="AlphaFoldDB" id="A0A815HTL3"/>
<feature type="transmembrane region" description="Helical" evidence="10">
    <location>
        <begin position="75"/>
        <end position="97"/>
    </location>
</feature>
<evidence type="ECO:0000256" key="9">
    <source>
        <dbReference type="RuleBase" id="RU000488"/>
    </source>
</evidence>
<dbReference type="OrthoDB" id="10266426at2759"/>
<feature type="repeat" description="Solcar" evidence="8">
    <location>
        <begin position="115"/>
        <end position="200"/>
    </location>
</feature>
<evidence type="ECO:0000256" key="10">
    <source>
        <dbReference type="SAM" id="Phobius"/>
    </source>
</evidence>
<dbReference type="Proteomes" id="UP000663823">
    <property type="component" value="Unassembled WGS sequence"/>
</dbReference>
<dbReference type="PROSITE" id="PS50920">
    <property type="entry name" value="SOLCAR"/>
    <property type="match status" value="3"/>
</dbReference>
<evidence type="ECO:0000256" key="1">
    <source>
        <dbReference type="ARBA" id="ARBA00004141"/>
    </source>
</evidence>
<evidence type="ECO:0000256" key="4">
    <source>
        <dbReference type="ARBA" id="ARBA00022692"/>
    </source>
</evidence>
<dbReference type="Gene3D" id="1.50.40.10">
    <property type="entry name" value="Mitochondrial carrier domain"/>
    <property type="match status" value="1"/>
</dbReference>
<evidence type="ECO:0000313" key="13">
    <source>
        <dbReference type="Proteomes" id="UP000663882"/>
    </source>
</evidence>
<evidence type="ECO:0000256" key="6">
    <source>
        <dbReference type="ARBA" id="ARBA00022989"/>
    </source>
</evidence>
<sequence length="323" mass="36369">MMVHQAQQIQSHLLLTDSQINSIAGATSGILVSVLVSPLDVVKTHIQVKRLPKGVANTPILVFMYRLGQQEGFRAFYKGLGATMLGYVPNWAVYFTTYQWLKKQFSYLTLIPYGHDMLINLLASIIAGAAANTVIAPMWTIRTRMMTQLNHENYRNSFHAAQKIYQTEGLYALYRGLIPSMLGLIHVGIQFPLYEYFKKKLATNSSSDQRLSIKQLMFASSISKLIASCAAYPHEIVRSRLQNAGHARHIQLTSSSLTVPFHEYKNVRDAVQSIAKEEGLRGFYRGFLPNLIRTIPSAVLTLLSYEKMSEFLADNFGENSIEL</sequence>
<gene>
    <name evidence="12" type="ORF">OTI717_LOCUS23959</name>
    <name evidence="11" type="ORF">RFH988_LOCUS32559</name>
</gene>
<name>A0A815HTL3_9BILA</name>
<reference evidence="11" key="1">
    <citation type="submission" date="2021-02" db="EMBL/GenBank/DDBJ databases">
        <authorList>
            <person name="Nowell W R."/>
        </authorList>
    </citation>
    <scope>NUCLEOTIDE SEQUENCE</scope>
</reference>